<dbReference type="InterPro" id="IPR012337">
    <property type="entry name" value="RNaseH-like_sf"/>
</dbReference>
<dbReference type="EMBL" id="KB870811">
    <property type="protein sequence ID" value="EOA18514.1"/>
    <property type="molecule type" value="Genomic_DNA"/>
</dbReference>
<gene>
    <name evidence="4" type="ORF">CARUB_v10007067mg</name>
</gene>
<dbReference type="InterPro" id="IPR025525">
    <property type="entry name" value="hAT-like_transposase_RNase-H"/>
</dbReference>
<dbReference type="AlphaFoldDB" id="R0GNT8"/>
<reference evidence="5" key="1">
    <citation type="journal article" date="2013" name="Nat. Genet.">
        <title>The Capsella rubella genome and the genomic consequences of rapid mating system evolution.</title>
        <authorList>
            <person name="Slotte T."/>
            <person name="Hazzouri K.M."/>
            <person name="Agren J.A."/>
            <person name="Koenig D."/>
            <person name="Maumus F."/>
            <person name="Guo Y.L."/>
            <person name="Steige K."/>
            <person name="Platts A.E."/>
            <person name="Escobar J.S."/>
            <person name="Newman L.K."/>
            <person name="Wang W."/>
            <person name="Mandakova T."/>
            <person name="Vello E."/>
            <person name="Smith L.M."/>
            <person name="Henz S.R."/>
            <person name="Steffen J."/>
            <person name="Takuno S."/>
            <person name="Brandvain Y."/>
            <person name="Coop G."/>
            <person name="Andolfatto P."/>
            <person name="Hu T.T."/>
            <person name="Blanchette M."/>
            <person name="Clark R.M."/>
            <person name="Quesneville H."/>
            <person name="Nordborg M."/>
            <person name="Gaut B.S."/>
            <person name="Lysak M.A."/>
            <person name="Jenkins J."/>
            <person name="Grimwood J."/>
            <person name="Chapman J."/>
            <person name="Prochnik S."/>
            <person name="Shu S."/>
            <person name="Rokhsar D."/>
            <person name="Schmutz J."/>
            <person name="Weigel D."/>
            <person name="Wright S.I."/>
        </authorList>
    </citation>
    <scope>NUCLEOTIDE SEQUENCE [LARGE SCALE GENOMIC DNA]</scope>
    <source>
        <strain evidence="5">cv. Monte Gargano</strain>
    </source>
</reference>
<keyword evidence="1" id="KW-0238">DNA-binding</keyword>
<dbReference type="InterPro" id="IPR052035">
    <property type="entry name" value="ZnF_BED_domain_contain"/>
</dbReference>
<accession>R0GNT8</accession>
<evidence type="ECO:0000256" key="1">
    <source>
        <dbReference type="ARBA" id="ARBA00023125"/>
    </source>
</evidence>
<sequence>CTTSPGKKLWVPKNRSGWHPVRVVSVLLWIYENHRLGLELKFCTCFLVTYLLLVCVSSDGFFMLPNEDGFEEQMIHDEEHDNDNGQQAAESTEVLGTPESGKRKDAPESSTTKGKASKELKVIIPRSPHLATCKEYQTYMANKSQQVIKGNGSKQAASISEPMYREATNEMLVLGELPLSFVESVAWRHFSSRVNLYRPHSRRTPSRDIVQLYVKKKALLKKWINSNKQRVSLTTDIWVAPNTSIYMVITAHFIDAFWMLKKLIIGFNTLLDCLAEWEIKKVFCVTADNATTNTLALKKFQREFRLVSNDAFVLDGDYMHIRCIAHIINLIVRDGLHDLSKNLEAIRNGVSYVRSSHVKQKSFELRVNLGKLKRISLTLNVKTRWSSTYTMLTNALKYRVAFDKMLIEDRLVKFLVIFYNSTLIVSASTSLNAHKCYGEIVTIERNLSFLTNSRDDGLKNKAADMLKKFLKYWDGMNNINKMLIIATVFDPTKNLKFAKMCFEKLYGEDSVDFKAMGDYVFYVLDLVYKEYAAEKLGLVPKTKQHQSPEIPKKMDLVDDLGYQRMDMAYKEMVANNTDEVVRREL</sequence>
<protein>
    <recommendedName>
        <fullName evidence="3">hAT-like transposase RNase-H fold domain-containing protein</fullName>
    </recommendedName>
</protein>
<feature type="non-terminal residue" evidence="4">
    <location>
        <position position="1"/>
    </location>
</feature>
<evidence type="ECO:0000313" key="5">
    <source>
        <dbReference type="Proteomes" id="UP000029121"/>
    </source>
</evidence>
<dbReference type="PANTHER" id="PTHR46481:SF2">
    <property type="entry name" value="BED-TYPE DOMAIN-CONTAINING PROTEIN"/>
    <property type="match status" value="1"/>
</dbReference>
<name>R0GNT8_9BRAS</name>
<dbReference type="GO" id="GO:0003677">
    <property type="term" value="F:DNA binding"/>
    <property type="evidence" value="ECO:0007669"/>
    <property type="project" value="UniProtKB-KW"/>
</dbReference>
<evidence type="ECO:0000256" key="2">
    <source>
        <dbReference type="SAM" id="MobiDB-lite"/>
    </source>
</evidence>
<keyword evidence="5" id="KW-1185">Reference proteome</keyword>
<evidence type="ECO:0000313" key="4">
    <source>
        <dbReference type="EMBL" id="EOA18514.1"/>
    </source>
</evidence>
<feature type="region of interest" description="Disordered" evidence="2">
    <location>
        <begin position="80"/>
        <end position="118"/>
    </location>
</feature>
<dbReference type="PANTHER" id="PTHR46481">
    <property type="entry name" value="ZINC FINGER BED DOMAIN-CONTAINING PROTEIN 4"/>
    <property type="match status" value="1"/>
</dbReference>
<proteinExistence type="predicted"/>
<dbReference type="Pfam" id="PF14372">
    <property type="entry name" value="hAT-like_RNase-H"/>
    <property type="match status" value="1"/>
</dbReference>
<evidence type="ECO:0000259" key="3">
    <source>
        <dbReference type="Pfam" id="PF14372"/>
    </source>
</evidence>
<feature type="domain" description="hAT-like transposase RNase-H fold" evidence="3">
    <location>
        <begin position="430"/>
        <end position="528"/>
    </location>
</feature>
<dbReference type="Proteomes" id="UP000029121">
    <property type="component" value="Unassembled WGS sequence"/>
</dbReference>
<dbReference type="STRING" id="81985.R0GNT8"/>
<dbReference type="eggNOG" id="KOG1121">
    <property type="taxonomic scope" value="Eukaryota"/>
</dbReference>
<dbReference type="SUPFAM" id="SSF53098">
    <property type="entry name" value="Ribonuclease H-like"/>
    <property type="match status" value="1"/>
</dbReference>
<organism evidence="4 5">
    <name type="scientific">Capsella rubella</name>
    <dbReference type="NCBI Taxonomy" id="81985"/>
    <lineage>
        <taxon>Eukaryota</taxon>
        <taxon>Viridiplantae</taxon>
        <taxon>Streptophyta</taxon>
        <taxon>Embryophyta</taxon>
        <taxon>Tracheophyta</taxon>
        <taxon>Spermatophyta</taxon>
        <taxon>Magnoliopsida</taxon>
        <taxon>eudicotyledons</taxon>
        <taxon>Gunneridae</taxon>
        <taxon>Pentapetalae</taxon>
        <taxon>rosids</taxon>
        <taxon>malvids</taxon>
        <taxon>Brassicales</taxon>
        <taxon>Brassicaceae</taxon>
        <taxon>Camelineae</taxon>
        <taxon>Capsella</taxon>
    </lineage>
</organism>